<comment type="subcellular location">
    <subcellularLocation>
        <location evidence="1">Cell membrane</location>
        <topology evidence="1">Multi-pass membrane protein</topology>
    </subcellularLocation>
</comment>
<feature type="transmembrane region" description="Helical" evidence="7">
    <location>
        <begin position="12"/>
        <end position="35"/>
    </location>
</feature>
<protein>
    <submittedName>
        <fullName evidence="8">DUF350 domain-containing protein</fullName>
    </submittedName>
</protein>
<evidence type="ECO:0000256" key="3">
    <source>
        <dbReference type="ARBA" id="ARBA00022475"/>
    </source>
</evidence>
<dbReference type="GO" id="GO:0005886">
    <property type="term" value="C:plasma membrane"/>
    <property type="evidence" value="ECO:0007669"/>
    <property type="project" value="UniProtKB-SubCell"/>
</dbReference>
<dbReference type="RefSeq" id="WP_171227180.1">
    <property type="nucleotide sequence ID" value="NZ_CP053085.1"/>
</dbReference>
<dbReference type="EMBL" id="CP053085">
    <property type="protein sequence ID" value="QJR37745.1"/>
    <property type="molecule type" value="Genomic_DNA"/>
</dbReference>
<evidence type="ECO:0000256" key="5">
    <source>
        <dbReference type="ARBA" id="ARBA00022989"/>
    </source>
</evidence>
<feature type="transmembrane region" description="Helical" evidence="7">
    <location>
        <begin position="47"/>
        <end position="68"/>
    </location>
</feature>
<dbReference type="KEGG" id="ggr:HKW67_20580"/>
<accession>A0A6M4IU86</accession>
<sequence length="69" mass="7291">MDQFFQNVLNSAAYALIGVVMFGLAFVVMDVLTPGKLWDEISEKRNTAAAILIGSVAIAIGIIVAAAIH</sequence>
<evidence type="ECO:0000256" key="4">
    <source>
        <dbReference type="ARBA" id="ARBA00022692"/>
    </source>
</evidence>
<evidence type="ECO:0000256" key="1">
    <source>
        <dbReference type="ARBA" id="ARBA00004651"/>
    </source>
</evidence>
<keyword evidence="4 7" id="KW-0812">Transmembrane</keyword>
<organism evidence="8 9">
    <name type="scientific">Gemmatimonas groenlandica</name>
    <dbReference type="NCBI Taxonomy" id="2732249"/>
    <lineage>
        <taxon>Bacteria</taxon>
        <taxon>Pseudomonadati</taxon>
        <taxon>Gemmatimonadota</taxon>
        <taxon>Gemmatimonadia</taxon>
        <taxon>Gemmatimonadales</taxon>
        <taxon>Gemmatimonadaceae</taxon>
        <taxon>Gemmatimonas</taxon>
    </lineage>
</organism>
<comment type="similarity">
    <text evidence="2">Belongs to the UPF0719 family.</text>
</comment>
<keyword evidence="9" id="KW-1185">Reference proteome</keyword>
<dbReference type="Pfam" id="PF03994">
    <property type="entry name" value="DUF350"/>
    <property type="match status" value="1"/>
</dbReference>
<dbReference type="InterPro" id="IPR007140">
    <property type="entry name" value="DUF350"/>
</dbReference>
<evidence type="ECO:0000313" key="9">
    <source>
        <dbReference type="Proteomes" id="UP000500938"/>
    </source>
</evidence>
<evidence type="ECO:0000256" key="6">
    <source>
        <dbReference type="ARBA" id="ARBA00023136"/>
    </source>
</evidence>
<keyword evidence="6 7" id="KW-0472">Membrane</keyword>
<keyword evidence="5 7" id="KW-1133">Transmembrane helix</keyword>
<evidence type="ECO:0000256" key="7">
    <source>
        <dbReference type="SAM" id="Phobius"/>
    </source>
</evidence>
<evidence type="ECO:0000256" key="2">
    <source>
        <dbReference type="ARBA" id="ARBA00005779"/>
    </source>
</evidence>
<name>A0A6M4IU86_9BACT</name>
<dbReference type="AlphaFoldDB" id="A0A6M4IU86"/>
<proteinExistence type="inferred from homology"/>
<gene>
    <name evidence="8" type="ORF">HKW67_20580</name>
</gene>
<reference evidence="8 9" key="1">
    <citation type="submission" date="2020-05" db="EMBL/GenBank/DDBJ databases">
        <title>Complete genome sequence of Gemmatimonas greenlandica TET16.</title>
        <authorList>
            <person name="Zeng Y."/>
        </authorList>
    </citation>
    <scope>NUCLEOTIDE SEQUENCE [LARGE SCALE GENOMIC DNA]</scope>
    <source>
        <strain evidence="8 9">TET16</strain>
    </source>
</reference>
<dbReference type="Proteomes" id="UP000500938">
    <property type="component" value="Chromosome"/>
</dbReference>
<keyword evidence="3" id="KW-1003">Cell membrane</keyword>
<evidence type="ECO:0000313" key="8">
    <source>
        <dbReference type="EMBL" id="QJR37745.1"/>
    </source>
</evidence>